<keyword evidence="2" id="KW-0472">Membrane</keyword>
<keyword evidence="3" id="KW-0732">Signal</keyword>
<feature type="compositionally biased region" description="Low complexity" evidence="1">
    <location>
        <begin position="102"/>
        <end position="114"/>
    </location>
</feature>
<keyword evidence="5" id="KW-1185">Reference proteome</keyword>
<feature type="chain" id="PRO_5013333465" description="Transmembrane protein" evidence="3">
    <location>
        <begin position="38"/>
        <end position="794"/>
    </location>
</feature>
<feature type="signal peptide" evidence="3">
    <location>
        <begin position="1"/>
        <end position="37"/>
    </location>
</feature>
<dbReference type="GeneID" id="94429770"/>
<dbReference type="RefSeq" id="XP_067921466.1">
    <property type="nucleotide sequence ID" value="XM_068066559.1"/>
</dbReference>
<organism evidence="4 5">
    <name type="scientific">Cystoisospora suis</name>
    <dbReference type="NCBI Taxonomy" id="483139"/>
    <lineage>
        <taxon>Eukaryota</taxon>
        <taxon>Sar</taxon>
        <taxon>Alveolata</taxon>
        <taxon>Apicomplexa</taxon>
        <taxon>Conoidasida</taxon>
        <taxon>Coccidia</taxon>
        <taxon>Eucoccidiorida</taxon>
        <taxon>Eimeriorina</taxon>
        <taxon>Sarcocystidae</taxon>
        <taxon>Cystoisospora</taxon>
    </lineage>
</organism>
<accession>A0A2C6KH05</accession>
<evidence type="ECO:0000256" key="2">
    <source>
        <dbReference type="SAM" id="Phobius"/>
    </source>
</evidence>
<evidence type="ECO:0008006" key="6">
    <source>
        <dbReference type="Google" id="ProtNLM"/>
    </source>
</evidence>
<name>A0A2C6KH05_9APIC</name>
<feature type="transmembrane region" description="Helical" evidence="2">
    <location>
        <begin position="173"/>
        <end position="191"/>
    </location>
</feature>
<feature type="compositionally biased region" description="Polar residues" evidence="1">
    <location>
        <begin position="591"/>
        <end position="602"/>
    </location>
</feature>
<feature type="compositionally biased region" description="Polar residues" evidence="1">
    <location>
        <begin position="538"/>
        <end position="551"/>
    </location>
</feature>
<dbReference type="EMBL" id="MIGC01003228">
    <property type="protein sequence ID" value="PHJ19770.1"/>
    <property type="molecule type" value="Genomic_DNA"/>
</dbReference>
<proteinExistence type="predicted"/>
<evidence type="ECO:0000313" key="5">
    <source>
        <dbReference type="Proteomes" id="UP000221165"/>
    </source>
</evidence>
<dbReference type="PROSITE" id="PS51257">
    <property type="entry name" value="PROKAR_LIPOPROTEIN"/>
    <property type="match status" value="1"/>
</dbReference>
<feature type="region of interest" description="Disordered" evidence="1">
    <location>
        <begin position="538"/>
        <end position="655"/>
    </location>
</feature>
<dbReference type="VEuPathDB" id="ToxoDB:CSUI_006399"/>
<gene>
    <name evidence="4" type="ORF">CSUI_006399</name>
</gene>
<feature type="region of interest" description="Disordered" evidence="1">
    <location>
        <begin position="80"/>
        <end position="114"/>
    </location>
</feature>
<comment type="caution">
    <text evidence="4">The sequence shown here is derived from an EMBL/GenBank/DDBJ whole genome shotgun (WGS) entry which is preliminary data.</text>
</comment>
<keyword evidence="2" id="KW-0812">Transmembrane</keyword>
<reference evidence="4 5" key="1">
    <citation type="journal article" date="2017" name="Int. J. Parasitol.">
        <title>The genome of the protozoan parasite Cystoisospora suis and a reverse vaccinology approach to identify vaccine candidates.</title>
        <authorList>
            <person name="Palmieri N."/>
            <person name="Shrestha A."/>
            <person name="Ruttkowski B."/>
            <person name="Beck T."/>
            <person name="Vogl C."/>
            <person name="Tomley F."/>
            <person name="Blake D.P."/>
            <person name="Joachim A."/>
        </authorList>
    </citation>
    <scope>NUCLEOTIDE SEQUENCE [LARGE SCALE GENOMIC DNA]</scope>
    <source>
        <strain evidence="4 5">Wien I</strain>
    </source>
</reference>
<protein>
    <recommendedName>
        <fullName evidence="6">Transmembrane protein</fullName>
    </recommendedName>
</protein>
<dbReference type="Proteomes" id="UP000221165">
    <property type="component" value="Unassembled WGS sequence"/>
</dbReference>
<evidence type="ECO:0000313" key="4">
    <source>
        <dbReference type="EMBL" id="PHJ19770.1"/>
    </source>
</evidence>
<keyword evidence="2" id="KW-1133">Transmembrane helix</keyword>
<dbReference type="AlphaFoldDB" id="A0A2C6KH05"/>
<evidence type="ECO:0000256" key="1">
    <source>
        <dbReference type="SAM" id="MobiDB-lite"/>
    </source>
</evidence>
<sequence>MFLQWGKMGAGIFRRAPTLTLSACFFAVAGCAAVCAASEVELTATHWSQLNEQGHHNNEMDKGLPGEEGSGTVYMDRAAEDTRNSRSLQGTKRRLPTQALASRSPSSSRRFNKLSSSTLKPTLAAVSAVVALAGTVLPTSRTVFTGPPGGEKLPPLTGLLVREFRVSPLSRKLLVVLTVLIVICAASAAPITRASPTKKKVPPPVAILKQKKRTPLVRIGRDWVDGKRKSGYNPITLYWKHHRYELRLSRTTEFALGGLMGDLESWLSYHPVRSRHAVWEWGSRDPPGGGELFYRWTRPDDGLKCELFLPREIADTLREGDARDDFLLVINTFLGIAPFPRSYTGDGQHLEEKPCSSWTAPGGNKLVQAMPQGRILGCTGKVLHPGGLGMPPVKEGILLDGESVVLVGRDWNDESNRRKQGYNPIPLTFQDKKFLLYLSRETETYLDRRSLLSGVRDTLSGIPKRHVAGDRVFWQWGKDPPDYSFFDNPAPAGSKHQFLFFLPEGAVGALWSNENYPDSWNAYRDLSIVLHTFYTSATASSDPPTATSGVDAQQAAGGESGNHGLIPVETGTQTEYSGVPTGSAGAPAPTQEGTSLETTGPLVQTREDERQLQTEVAVRRHSTSGRGGSQQAPTSVPSSLPPLPTPRGNPGVIETSEKKGVPMFEVGKGWGGRGKTTEKHFKVNFFSRVNFLVYLPDTIYKLLRHEAARAYFQITLRNVERTHSHGRVEVNWGMTSADHRLYTTHVIEGVRYNVFLPEDLVEALEETFLKKRIADADLQVLLLAVLDKVKEFLP</sequence>
<evidence type="ECO:0000256" key="3">
    <source>
        <dbReference type="SAM" id="SignalP"/>
    </source>
</evidence>